<feature type="region of interest" description="Disordered" evidence="1">
    <location>
        <begin position="1"/>
        <end position="42"/>
    </location>
</feature>
<dbReference type="Proteomes" id="UP000297245">
    <property type="component" value="Unassembled WGS sequence"/>
</dbReference>
<sequence>MSLSSPSSDFDLAAADDSNDEDSDSETSSTTNEGILSVKPSNPARWDWVNPWDTLSLPLDPPTERSEAKRWLRDQLRYSNSSSSWVNYDDRLSDDYLDALKDGITMRDDIQIRWDGLTTDPLVDWATPEWCREQVERLQNPNGPMPTFDAADLHTHRRNFFQAARTLFEKLLRSRRHIIELARARKEFSSGAMSTHLFYLRVRHNIRCQKLQHKVDRTLPIIRGLYLLTAVAIIRAT</sequence>
<feature type="compositionally biased region" description="Low complexity" evidence="1">
    <location>
        <begin position="1"/>
        <end position="16"/>
    </location>
</feature>
<accession>A0A4V4HCG5</accession>
<keyword evidence="3" id="KW-1185">Reference proteome</keyword>
<organism evidence="2 3">
    <name type="scientific">Dendrothele bispora (strain CBS 962.96)</name>
    <dbReference type="NCBI Taxonomy" id="1314807"/>
    <lineage>
        <taxon>Eukaryota</taxon>
        <taxon>Fungi</taxon>
        <taxon>Dikarya</taxon>
        <taxon>Basidiomycota</taxon>
        <taxon>Agaricomycotina</taxon>
        <taxon>Agaricomycetes</taxon>
        <taxon>Agaricomycetidae</taxon>
        <taxon>Agaricales</taxon>
        <taxon>Agaricales incertae sedis</taxon>
        <taxon>Dendrothele</taxon>
    </lineage>
</organism>
<evidence type="ECO:0000256" key="1">
    <source>
        <dbReference type="SAM" id="MobiDB-lite"/>
    </source>
</evidence>
<evidence type="ECO:0000313" key="3">
    <source>
        <dbReference type="Proteomes" id="UP000297245"/>
    </source>
</evidence>
<gene>
    <name evidence="2" type="ORF">K435DRAFT_807641</name>
</gene>
<protein>
    <submittedName>
        <fullName evidence="2">Uncharacterized protein</fullName>
    </submittedName>
</protein>
<evidence type="ECO:0000313" key="2">
    <source>
        <dbReference type="EMBL" id="THU83285.1"/>
    </source>
</evidence>
<dbReference type="EMBL" id="ML179673">
    <property type="protein sequence ID" value="THU83285.1"/>
    <property type="molecule type" value="Genomic_DNA"/>
</dbReference>
<reference evidence="2 3" key="1">
    <citation type="journal article" date="2019" name="Nat. Ecol. Evol.">
        <title>Megaphylogeny resolves global patterns of mushroom evolution.</title>
        <authorList>
            <person name="Varga T."/>
            <person name="Krizsan K."/>
            <person name="Foldi C."/>
            <person name="Dima B."/>
            <person name="Sanchez-Garcia M."/>
            <person name="Sanchez-Ramirez S."/>
            <person name="Szollosi G.J."/>
            <person name="Szarkandi J.G."/>
            <person name="Papp V."/>
            <person name="Albert L."/>
            <person name="Andreopoulos W."/>
            <person name="Angelini C."/>
            <person name="Antonin V."/>
            <person name="Barry K.W."/>
            <person name="Bougher N.L."/>
            <person name="Buchanan P."/>
            <person name="Buyck B."/>
            <person name="Bense V."/>
            <person name="Catcheside P."/>
            <person name="Chovatia M."/>
            <person name="Cooper J."/>
            <person name="Damon W."/>
            <person name="Desjardin D."/>
            <person name="Finy P."/>
            <person name="Geml J."/>
            <person name="Haridas S."/>
            <person name="Hughes K."/>
            <person name="Justo A."/>
            <person name="Karasinski D."/>
            <person name="Kautmanova I."/>
            <person name="Kiss B."/>
            <person name="Kocsube S."/>
            <person name="Kotiranta H."/>
            <person name="LaButti K.M."/>
            <person name="Lechner B.E."/>
            <person name="Liimatainen K."/>
            <person name="Lipzen A."/>
            <person name="Lukacs Z."/>
            <person name="Mihaltcheva S."/>
            <person name="Morgado L.N."/>
            <person name="Niskanen T."/>
            <person name="Noordeloos M.E."/>
            <person name="Ohm R.A."/>
            <person name="Ortiz-Santana B."/>
            <person name="Ovrebo C."/>
            <person name="Racz N."/>
            <person name="Riley R."/>
            <person name="Savchenko A."/>
            <person name="Shiryaev A."/>
            <person name="Soop K."/>
            <person name="Spirin V."/>
            <person name="Szebenyi C."/>
            <person name="Tomsovsky M."/>
            <person name="Tulloss R.E."/>
            <person name="Uehling J."/>
            <person name="Grigoriev I.V."/>
            <person name="Vagvolgyi C."/>
            <person name="Papp T."/>
            <person name="Martin F.M."/>
            <person name="Miettinen O."/>
            <person name="Hibbett D.S."/>
            <person name="Nagy L.G."/>
        </authorList>
    </citation>
    <scope>NUCLEOTIDE SEQUENCE [LARGE SCALE GENOMIC DNA]</scope>
    <source>
        <strain evidence="2 3">CBS 962.96</strain>
    </source>
</reference>
<name>A0A4V4HCG5_DENBC</name>
<dbReference type="AlphaFoldDB" id="A0A4V4HCG5"/>
<proteinExistence type="predicted"/>